<organism evidence="1 2">
    <name type="scientific">Methylibium petroleiphilum (strain ATCC BAA-1232 / LMG 22953 / PM1)</name>
    <dbReference type="NCBI Taxonomy" id="420662"/>
    <lineage>
        <taxon>Bacteria</taxon>
        <taxon>Pseudomonadati</taxon>
        <taxon>Pseudomonadota</taxon>
        <taxon>Betaproteobacteria</taxon>
        <taxon>Burkholderiales</taxon>
        <taxon>Sphaerotilaceae</taxon>
        <taxon>Methylibium</taxon>
    </lineage>
</organism>
<protein>
    <submittedName>
        <fullName evidence="1">Uncharacterized protein</fullName>
    </submittedName>
</protein>
<evidence type="ECO:0000313" key="1">
    <source>
        <dbReference type="EMBL" id="ABM96865.1"/>
    </source>
</evidence>
<evidence type="ECO:0000313" key="2">
    <source>
        <dbReference type="Proteomes" id="UP000000366"/>
    </source>
</evidence>
<dbReference type="AlphaFoldDB" id="A2SMS6"/>
<gene>
    <name evidence="1" type="ordered locus">Mpe_B0086</name>
</gene>
<dbReference type="EMBL" id="CP000556">
    <property type="protein sequence ID" value="ABM96865.1"/>
    <property type="molecule type" value="Genomic_DNA"/>
</dbReference>
<name>A2SMS6_METPP</name>
<sequence>MIAERLYQAIIDKSIERGIEFEDAATACGFDPDVLLECFDAKPNSRPLSIYDHLGRAQIEKTAQFLGCPCVRIFFLADVLRTEDIRALASAMFDPARVVDMDAMKALINRIGDRDAPKEEIQSLLDRALAGSSESKQQMLHALAQYFGDISRAKFAGHPEVVLDEFIASTFSQSLEEACTKTGLPFDLIRAWRDSEPATLRDLGTMRAVAKTIGLPLSPVLLSLNVARPADLLWNGLPVDPMEELVKALDVDIW</sequence>
<dbReference type="RefSeq" id="WP_011831480.1">
    <property type="nucleotide sequence ID" value="NC_008826.1"/>
</dbReference>
<accession>A2SMS6</accession>
<dbReference type="KEGG" id="mpt:Mpe_B0086"/>
<keyword evidence="2" id="KW-1185">Reference proteome</keyword>
<proteinExistence type="predicted"/>
<geneLocation type="plasmid" evidence="1 2">
    <name>RPME01</name>
</geneLocation>
<dbReference type="Proteomes" id="UP000000366">
    <property type="component" value="Plasmid RPME01"/>
</dbReference>
<reference evidence="1 2" key="1">
    <citation type="journal article" date="2007" name="J. Bacteriol.">
        <title>Whole-genome analysis of the methyl tert-butyl ether-degrading beta-proteobacterium Methylibium petroleiphilum PM1.</title>
        <authorList>
            <person name="Kane S.R."/>
            <person name="Chakicherla A.Y."/>
            <person name="Chain P.S.G."/>
            <person name="Schmidt R."/>
            <person name="Shin M.W."/>
            <person name="Legler T.C."/>
            <person name="Scow K.M."/>
            <person name="Larimer F.W."/>
            <person name="Lucas S.M."/>
            <person name="Richardson P.M."/>
            <person name="Hristova K.R."/>
        </authorList>
    </citation>
    <scope>NUCLEOTIDE SEQUENCE [LARGE SCALE GENOMIC DNA]</scope>
    <source>
        <strain evidence="2">ATCC BAA-1232 / LMG 22953 / PM1</strain>
        <plasmid evidence="1 2">RPME01</plasmid>
    </source>
</reference>
<dbReference type="HOGENOM" id="CLU_1266038_0_0_4"/>
<keyword evidence="1" id="KW-0614">Plasmid</keyword>
<dbReference type="eggNOG" id="ENOG5032VAN">
    <property type="taxonomic scope" value="Bacteria"/>
</dbReference>